<organism evidence="9 10">
    <name type="scientific">Peteryoungia desertarenae</name>
    <dbReference type="NCBI Taxonomy" id="1813451"/>
    <lineage>
        <taxon>Bacteria</taxon>
        <taxon>Pseudomonadati</taxon>
        <taxon>Pseudomonadota</taxon>
        <taxon>Alphaproteobacteria</taxon>
        <taxon>Hyphomicrobiales</taxon>
        <taxon>Rhizobiaceae</taxon>
        <taxon>Peteryoungia</taxon>
    </lineage>
</organism>
<keyword evidence="4 8" id="KW-0812">Transmembrane</keyword>
<comment type="similarity">
    <text evidence="7">Belongs to the glycosyltransferase 87 family.</text>
</comment>
<evidence type="ECO:0000256" key="7">
    <source>
        <dbReference type="ARBA" id="ARBA00024033"/>
    </source>
</evidence>
<dbReference type="RefSeq" id="WP_138286499.1">
    <property type="nucleotide sequence ID" value="NZ_CP058350.1"/>
</dbReference>
<feature type="transmembrane region" description="Helical" evidence="8">
    <location>
        <begin position="309"/>
        <end position="336"/>
    </location>
</feature>
<evidence type="ECO:0000256" key="6">
    <source>
        <dbReference type="ARBA" id="ARBA00023136"/>
    </source>
</evidence>
<dbReference type="EMBL" id="CP058350">
    <property type="protein sequence ID" value="QLF70923.1"/>
    <property type="molecule type" value="Genomic_DNA"/>
</dbReference>
<proteinExistence type="inferred from homology"/>
<comment type="subcellular location">
    <subcellularLocation>
        <location evidence="1">Cell membrane</location>
        <topology evidence="1">Multi-pass membrane protein</topology>
    </subcellularLocation>
</comment>
<feature type="transmembrane region" description="Helical" evidence="8">
    <location>
        <begin position="109"/>
        <end position="131"/>
    </location>
</feature>
<feature type="transmembrane region" description="Helical" evidence="8">
    <location>
        <begin position="209"/>
        <end position="231"/>
    </location>
</feature>
<dbReference type="InterPro" id="IPR018584">
    <property type="entry name" value="GT87"/>
</dbReference>
<dbReference type="Pfam" id="PF09594">
    <property type="entry name" value="GT87"/>
    <property type="match status" value="1"/>
</dbReference>
<keyword evidence="10" id="KW-1185">Reference proteome</keyword>
<evidence type="ECO:0000313" key="10">
    <source>
        <dbReference type="Proteomes" id="UP000308530"/>
    </source>
</evidence>
<protein>
    <submittedName>
        <fullName evidence="9">DUF2029 domain-containing protein</fullName>
    </submittedName>
</protein>
<gene>
    <name evidence="9" type="ORF">FE840_015990</name>
</gene>
<keyword evidence="5 8" id="KW-1133">Transmembrane helix</keyword>
<feature type="transmembrane region" description="Helical" evidence="8">
    <location>
        <begin position="277"/>
        <end position="297"/>
    </location>
</feature>
<evidence type="ECO:0000256" key="8">
    <source>
        <dbReference type="SAM" id="Phobius"/>
    </source>
</evidence>
<evidence type="ECO:0000256" key="3">
    <source>
        <dbReference type="ARBA" id="ARBA00022679"/>
    </source>
</evidence>
<reference evidence="9 10" key="1">
    <citation type="submission" date="2020-06" db="EMBL/GenBank/DDBJ databases">
        <title>Genome sequence of Rhizobium sp strain ADMK78.</title>
        <authorList>
            <person name="Rahi P."/>
        </authorList>
    </citation>
    <scope>NUCLEOTIDE SEQUENCE [LARGE SCALE GENOMIC DNA]</scope>
    <source>
        <strain evidence="9 10">ADMK78</strain>
    </source>
</reference>
<sequence>MNSQVFLSLRQAFSSPLILIAGASTVFGLVLFFLIFSGTVETDTLTWTNTDFSNYWIASRLVLEGRVIDLFSGQENYFAHMIAAFGENYPWHNWSYPPSFLLMIWPLGFLPHALSMVAFLWITLLLFLHGVTVFERKIAPATVVLLVAFILCNVIAAQNGFITAALMLYGLGLRSRSPILAGVAFGLLTIKPQLGLLIPLLLLWERRWVVIAAAGVTTTLIVILSAIIFGVESWLGYLQHNVPYQSLVMTKFEGVFLHMMPSVFGSMRAWDYDATTAMMVHLSWAGVAVVAFAVSLLRLKGAAERSLSLLLASFVVSPYSLVYDLGAVSAVAAIWAHKEVTQAPHAGQRRLLFSTVALLPLLHMSISVSLGFAIAPVVLTVALVFLLFSRDSQTVPK</sequence>
<keyword evidence="6 8" id="KW-0472">Membrane</keyword>
<feature type="transmembrane region" description="Helical" evidence="8">
    <location>
        <begin position="143"/>
        <end position="167"/>
    </location>
</feature>
<evidence type="ECO:0000256" key="5">
    <source>
        <dbReference type="ARBA" id="ARBA00022989"/>
    </source>
</evidence>
<dbReference type="Proteomes" id="UP000308530">
    <property type="component" value="Chromosome"/>
</dbReference>
<keyword evidence="3" id="KW-0808">Transferase</keyword>
<feature type="transmembrane region" description="Helical" evidence="8">
    <location>
        <begin position="179"/>
        <end position="202"/>
    </location>
</feature>
<feature type="transmembrane region" description="Helical" evidence="8">
    <location>
        <begin position="356"/>
        <end position="388"/>
    </location>
</feature>
<accession>A0ABX6QQT6</accession>
<evidence type="ECO:0000256" key="2">
    <source>
        <dbReference type="ARBA" id="ARBA00022475"/>
    </source>
</evidence>
<evidence type="ECO:0000256" key="4">
    <source>
        <dbReference type="ARBA" id="ARBA00022692"/>
    </source>
</evidence>
<evidence type="ECO:0000313" key="9">
    <source>
        <dbReference type="EMBL" id="QLF70923.1"/>
    </source>
</evidence>
<keyword evidence="2" id="KW-1003">Cell membrane</keyword>
<name>A0ABX6QQT6_9HYPH</name>
<evidence type="ECO:0000256" key="1">
    <source>
        <dbReference type="ARBA" id="ARBA00004651"/>
    </source>
</evidence>
<feature type="transmembrane region" description="Helical" evidence="8">
    <location>
        <begin position="12"/>
        <end position="36"/>
    </location>
</feature>